<accession>A0A830H7N1</accession>
<dbReference type="Proteomes" id="UP000660262">
    <property type="component" value="Unassembled WGS sequence"/>
</dbReference>
<gene>
    <name evidence="2" type="ORF">PPROV_000199100</name>
</gene>
<dbReference type="AlphaFoldDB" id="A0A830H7N1"/>
<reference evidence="2" key="1">
    <citation type="submission" date="2020-10" db="EMBL/GenBank/DDBJ databases">
        <title>Unveiling of a novel bifunctional photoreceptor, Dualchrome1, isolated from a cosmopolitan green alga.</title>
        <authorList>
            <person name="Suzuki S."/>
            <person name="Kawachi M."/>
        </authorList>
    </citation>
    <scope>NUCLEOTIDE SEQUENCE</scope>
    <source>
        <strain evidence="2">NIES 2893</strain>
    </source>
</reference>
<organism evidence="2 3">
    <name type="scientific">Pycnococcus provasolii</name>
    <dbReference type="NCBI Taxonomy" id="41880"/>
    <lineage>
        <taxon>Eukaryota</taxon>
        <taxon>Viridiplantae</taxon>
        <taxon>Chlorophyta</taxon>
        <taxon>Pseudoscourfieldiophyceae</taxon>
        <taxon>Pseudoscourfieldiales</taxon>
        <taxon>Pycnococcaceae</taxon>
        <taxon>Pycnococcus</taxon>
    </lineage>
</organism>
<evidence type="ECO:0000313" key="3">
    <source>
        <dbReference type="Proteomes" id="UP000660262"/>
    </source>
</evidence>
<keyword evidence="3" id="KW-1185">Reference proteome</keyword>
<comment type="caution">
    <text evidence="2">The sequence shown here is derived from an EMBL/GenBank/DDBJ whole genome shotgun (WGS) entry which is preliminary data.</text>
</comment>
<evidence type="ECO:0000256" key="1">
    <source>
        <dbReference type="SAM" id="MobiDB-lite"/>
    </source>
</evidence>
<evidence type="ECO:0000313" key="2">
    <source>
        <dbReference type="EMBL" id="GHP03236.1"/>
    </source>
</evidence>
<dbReference type="EMBL" id="BNJQ01000005">
    <property type="protein sequence ID" value="GHP03236.1"/>
    <property type="molecule type" value="Genomic_DNA"/>
</dbReference>
<proteinExistence type="predicted"/>
<feature type="compositionally biased region" description="Basic residues" evidence="1">
    <location>
        <begin position="143"/>
        <end position="159"/>
    </location>
</feature>
<feature type="region of interest" description="Disordered" evidence="1">
    <location>
        <begin position="133"/>
        <end position="177"/>
    </location>
</feature>
<protein>
    <submittedName>
        <fullName evidence="2">Uncharacterized protein</fullName>
    </submittedName>
</protein>
<dbReference type="OrthoDB" id="2014825at2759"/>
<dbReference type="Gene3D" id="3.40.50.11350">
    <property type="match status" value="1"/>
</dbReference>
<name>A0A830H7N1_9CHLO</name>
<sequence>MCVIAVLFIIRHGDGCRYGIRSRLFDCPSVDDYLPDLRAMSEMYKTTRVYVATDSPAIVTSAKKKLGREFQLVFQQFDRSQLDTKDRIEARMYSQKQGRKLLATKLPKPMKVPKNFEFTIPNTMVHYKSLKMVSKSNSNSNRPKSRPRSRARSSSRRKGGGGGGGKKPPPPPPMKKLDTHAVMRATVIDIDLLADADVYIGHLTSAMSRVALLVSSYRKQHIPPYVSMDGPFCPHWRVCCDVDAHGASSVC</sequence>